<dbReference type="PANTHER" id="PTHR24305">
    <property type="entry name" value="CYTOCHROME P450"/>
    <property type="match status" value="1"/>
</dbReference>
<dbReference type="CDD" id="cd11060">
    <property type="entry name" value="CYP57A1-like"/>
    <property type="match status" value="1"/>
</dbReference>
<keyword evidence="5" id="KW-0560">Oxidoreductase</keyword>
<evidence type="ECO:0000256" key="6">
    <source>
        <dbReference type="SAM" id="SignalP"/>
    </source>
</evidence>
<name>A0ABR4B0J1_9LECA</name>
<keyword evidence="4 5" id="KW-0408">Iron</keyword>
<dbReference type="PROSITE" id="PS00086">
    <property type="entry name" value="CYTOCHROME_P450"/>
    <property type="match status" value="1"/>
</dbReference>
<dbReference type="InterPro" id="IPR001128">
    <property type="entry name" value="Cyt_P450"/>
</dbReference>
<comment type="cofactor">
    <cofactor evidence="1">
        <name>heme</name>
        <dbReference type="ChEBI" id="CHEBI:30413"/>
    </cofactor>
</comment>
<evidence type="ECO:0000256" key="1">
    <source>
        <dbReference type="ARBA" id="ARBA00001971"/>
    </source>
</evidence>
<accession>A0ABR4B0J1</accession>
<keyword evidence="8" id="KW-1185">Reference proteome</keyword>
<proteinExistence type="inferred from homology"/>
<keyword evidence="3 5" id="KW-0479">Metal-binding</keyword>
<sequence>MLILQILIALGIALFLRLSSNFYAPGLREIPGPFLAKFSNLWRLIETWKGHYERTVQDLHRRHGNIVRTGPNIVSLTDPDAIESIYGVKADLPKSDFYKAMQTYHNGELVPTLLTATDKKTHARLRKPVANIFAMSTLTRFEPLVDRTIGDLIKILRRDFVDGSGARRSCDIDHWLSYFAFDVMSGLSFSRSFGFLEHGRDIDDMMKNLGRNFKYCAIVGQMPSLDRFLWKNRLVRWFSAKSDPFSIQAGKLFRDRLAEEKTGRDSIGEDKDRRDIVSRILEAKSAHPDQVPDAAVVGYIMTILLAGSDTVSITLRSIVYYLSKNHHEQKKLQKEIDDAKLTYPVSWRKAQDLTYLDAVVKEALRVHPPTSILLERVVSPAGLQLPDGRELKPGTIVSMNGWTINQNEDVFGQDANAFNPDRWLKAGDETEDGFQARVKRMLRADIAFGYGTRSCLGRPIAYLEIYKLVPTLFGLFDICLSDPRREWRYESYFVTEQHDMDVKLSWRGVVDGAIGLCSE</sequence>
<reference evidence="7 8" key="1">
    <citation type="submission" date="2024-09" db="EMBL/GenBank/DDBJ databases">
        <title>Rethinking Asexuality: The Enigmatic Case of Functional Sexual Genes in Lepraria (Stereocaulaceae).</title>
        <authorList>
            <person name="Doellman M."/>
            <person name="Sun Y."/>
            <person name="Barcenas-Pena A."/>
            <person name="Lumbsch H.T."/>
            <person name="Grewe F."/>
        </authorList>
    </citation>
    <scope>NUCLEOTIDE SEQUENCE [LARGE SCALE GENOMIC DNA]</scope>
    <source>
        <strain evidence="7 8">Grewe 0041</strain>
    </source>
</reference>
<dbReference type="InterPro" id="IPR002401">
    <property type="entry name" value="Cyt_P450_E_grp-I"/>
</dbReference>
<comment type="caution">
    <text evidence="7">The sequence shown here is derived from an EMBL/GenBank/DDBJ whole genome shotgun (WGS) entry which is preliminary data.</text>
</comment>
<dbReference type="InterPro" id="IPR050121">
    <property type="entry name" value="Cytochrome_P450_monoxygenase"/>
</dbReference>
<evidence type="ECO:0000256" key="4">
    <source>
        <dbReference type="ARBA" id="ARBA00023004"/>
    </source>
</evidence>
<keyword evidence="5" id="KW-0349">Heme</keyword>
<organism evidence="7 8">
    <name type="scientific">Lepraria finkii</name>
    <dbReference type="NCBI Taxonomy" id="1340010"/>
    <lineage>
        <taxon>Eukaryota</taxon>
        <taxon>Fungi</taxon>
        <taxon>Dikarya</taxon>
        <taxon>Ascomycota</taxon>
        <taxon>Pezizomycotina</taxon>
        <taxon>Lecanoromycetes</taxon>
        <taxon>OSLEUM clade</taxon>
        <taxon>Lecanoromycetidae</taxon>
        <taxon>Lecanorales</taxon>
        <taxon>Lecanorineae</taxon>
        <taxon>Stereocaulaceae</taxon>
        <taxon>Lepraria</taxon>
    </lineage>
</organism>
<evidence type="ECO:0000256" key="3">
    <source>
        <dbReference type="ARBA" id="ARBA00022723"/>
    </source>
</evidence>
<dbReference type="PANTHER" id="PTHR24305:SF166">
    <property type="entry name" value="CYTOCHROME P450 12A4, MITOCHONDRIAL-RELATED"/>
    <property type="match status" value="1"/>
</dbReference>
<evidence type="ECO:0008006" key="9">
    <source>
        <dbReference type="Google" id="ProtNLM"/>
    </source>
</evidence>
<dbReference type="Proteomes" id="UP001590951">
    <property type="component" value="Unassembled WGS sequence"/>
</dbReference>
<dbReference type="EMBL" id="JBHFEH010000048">
    <property type="protein sequence ID" value="KAL2050404.1"/>
    <property type="molecule type" value="Genomic_DNA"/>
</dbReference>
<dbReference type="SUPFAM" id="SSF48264">
    <property type="entry name" value="Cytochrome P450"/>
    <property type="match status" value="1"/>
</dbReference>
<gene>
    <name evidence="7" type="ORF">ABVK25_009376</name>
</gene>
<protein>
    <recommendedName>
        <fullName evidence="9">Cytochrome P450</fullName>
    </recommendedName>
</protein>
<evidence type="ECO:0000313" key="8">
    <source>
        <dbReference type="Proteomes" id="UP001590951"/>
    </source>
</evidence>
<dbReference type="Pfam" id="PF00067">
    <property type="entry name" value="p450"/>
    <property type="match status" value="1"/>
</dbReference>
<dbReference type="PRINTS" id="PR00463">
    <property type="entry name" value="EP450I"/>
</dbReference>
<feature type="chain" id="PRO_5045989436" description="Cytochrome P450" evidence="6">
    <location>
        <begin position="22"/>
        <end position="519"/>
    </location>
</feature>
<dbReference type="PRINTS" id="PR00385">
    <property type="entry name" value="P450"/>
</dbReference>
<evidence type="ECO:0000256" key="2">
    <source>
        <dbReference type="ARBA" id="ARBA00010617"/>
    </source>
</evidence>
<evidence type="ECO:0000313" key="7">
    <source>
        <dbReference type="EMBL" id="KAL2050404.1"/>
    </source>
</evidence>
<keyword evidence="5" id="KW-0503">Monooxygenase</keyword>
<dbReference type="InterPro" id="IPR017972">
    <property type="entry name" value="Cyt_P450_CS"/>
</dbReference>
<feature type="signal peptide" evidence="6">
    <location>
        <begin position="1"/>
        <end position="21"/>
    </location>
</feature>
<evidence type="ECO:0000256" key="5">
    <source>
        <dbReference type="RuleBase" id="RU000461"/>
    </source>
</evidence>
<comment type="similarity">
    <text evidence="2 5">Belongs to the cytochrome P450 family.</text>
</comment>
<keyword evidence="6" id="KW-0732">Signal</keyword>
<dbReference type="Gene3D" id="1.10.630.10">
    <property type="entry name" value="Cytochrome P450"/>
    <property type="match status" value="1"/>
</dbReference>
<dbReference type="InterPro" id="IPR036396">
    <property type="entry name" value="Cyt_P450_sf"/>
</dbReference>